<evidence type="ECO:0000256" key="2">
    <source>
        <dbReference type="ARBA" id="ARBA00022670"/>
    </source>
</evidence>
<reference evidence="5" key="1">
    <citation type="submission" date="2022-10" db="EMBL/GenBank/DDBJ databases">
        <title>Chitiniphilus purpureus sp. nov., a novel chitin-degrading bacterium isolated from crawfish pond sediment.</title>
        <authorList>
            <person name="Li K."/>
        </authorList>
    </citation>
    <scope>NUCLEOTIDE SEQUENCE</scope>
    <source>
        <strain evidence="5">CD1</strain>
    </source>
</reference>
<dbReference type="Gene3D" id="3.40.50.880">
    <property type="match status" value="1"/>
</dbReference>
<dbReference type="EMBL" id="CP106753">
    <property type="protein sequence ID" value="UXY16293.1"/>
    <property type="molecule type" value="Genomic_DNA"/>
</dbReference>
<keyword evidence="2" id="KW-0645">Protease</keyword>
<keyword evidence="3" id="KW-0378">Hydrolase</keyword>
<dbReference type="Proteomes" id="UP001061302">
    <property type="component" value="Chromosome"/>
</dbReference>
<sequence>MAECGSRRRLFLFSDHSGSAGEALDAWALREAGVPQPRVAWIASGGLTDKTRGFFAERCAHYARHGVADVTLLVLQGGRTCTPDLLLGYDVVHLAGGNCYVFLRRLHASGVFEALQQYIARGGVVVGDSAGAILLTPSIAIAGFFPPRRGKRSGDLTALAAVPFEFHPHWGSGGAALPALREYATATGHTLYAAPDGSGLAVLDGAVHAVGKVVQIAADGSCRAAPTASC</sequence>
<gene>
    <name evidence="5" type="ORF">N8I74_04545</name>
</gene>
<evidence type="ECO:0000256" key="4">
    <source>
        <dbReference type="ARBA" id="ARBA00022825"/>
    </source>
</evidence>
<keyword evidence="4" id="KW-0720">Serine protease</keyword>
<dbReference type="RefSeq" id="WP_263125749.1">
    <property type="nucleotide sequence ID" value="NZ_CP106753.1"/>
</dbReference>
<organism evidence="5 6">
    <name type="scientific">Chitiniphilus purpureus</name>
    <dbReference type="NCBI Taxonomy" id="2981137"/>
    <lineage>
        <taxon>Bacteria</taxon>
        <taxon>Pseudomonadati</taxon>
        <taxon>Pseudomonadota</taxon>
        <taxon>Betaproteobacteria</taxon>
        <taxon>Neisseriales</taxon>
        <taxon>Chitinibacteraceae</taxon>
        <taxon>Chitiniphilus</taxon>
    </lineage>
</organism>
<protein>
    <submittedName>
        <fullName evidence="5">Type 1 glutamine amidotransferase-like domain-containing protein</fullName>
    </submittedName>
</protein>
<keyword evidence="6" id="KW-1185">Reference proteome</keyword>
<dbReference type="InterPro" id="IPR005320">
    <property type="entry name" value="Peptidase_S51"/>
</dbReference>
<proteinExistence type="inferred from homology"/>
<name>A0ABY6DPZ2_9NEIS</name>
<comment type="similarity">
    <text evidence="1">Belongs to the peptidase S51 family.</text>
</comment>
<evidence type="ECO:0000313" key="6">
    <source>
        <dbReference type="Proteomes" id="UP001061302"/>
    </source>
</evidence>
<dbReference type="SUPFAM" id="SSF52317">
    <property type="entry name" value="Class I glutamine amidotransferase-like"/>
    <property type="match status" value="1"/>
</dbReference>
<evidence type="ECO:0000256" key="3">
    <source>
        <dbReference type="ARBA" id="ARBA00022801"/>
    </source>
</evidence>
<accession>A0ABY6DPZ2</accession>
<evidence type="ECO:0000313" key="5">
    <source>
        <dbReference type="EMBL" id="UXY16293.1"/>
    </source>
</evidence>
<dbReference type="Pfam" id="PF03575">
    <property type="entry name" value="Peptidase_S51"/>
    <property type="match status" value="1"/>
</dbReference>
<dbReference type="InterPro" id="IPR029062">
    <property type="entry name" value="Class_I_gatase-like"/>
</dbReference>
<evidence type="ECO:0000256" key="1">
    <source>
        <dbReference type="ARBA" id="ARBA00006534"/>
    </source>
</evidence>